<evidence type="ECO:0000256" key="2">
    <source>
        <dbReference type="ARBA" id="ARBA00022559"/>
    </source>
</evidence>
<dbReference type="PANTHER" id="PTHR11592:SF78">
    <property type="entry name" value="GLUTATHIONE PEROXIDASE"/>
    <property type="match status" value="1"/>
</dbReference>
<organism evidence="5 6">
    <name type="scientific">Candidatus Comchoanobacter bicostacola</name>
    <dbReference type="NCBI Taxonomy" id="2919598"/>
    <lineage>
        <taxon>Bacteria</taxon>
        <taxon>Pseudomonadati</taxon>
        <taxon>Pseudomonadota</taxon>
        <taxon>Gammaproteobacteria</taxon>
        <taxon>Candidatus Comchoanobacterales</taxon>
        <taxon>Candidatus Comchoanobacteraceae</taxon>
        <taxon>Candidatus Comchoanobacter</taxon>
    </lineage>
</organism>
<evidence type="ECO:0000256" key="4">
    <source>
        <dbReference type="RuleBase" id="RU000499"/>
    </source>
</evidence>
<accession>A0ABY5DL21</accession>
<dbReference type="Pfam" id="PF00255">
    <property type="entry name" value="GSHPx"/>
    <property type="match status" value="1"/>
</dbReference>
<evidence type="ECO:0000256" key="1">
    <source>
        <dbReference type="ARBA" id="ARBA00006926"/>
    </source>
</evidence>
<dbReference type="PIRSF" id="PIRSF000303">
    <property type="entry name" value="Glutathion_perox"/>
    <property type="match status" value="1"/>
</dbReference>
<keyword evidence="2 4" id="KW-0575">Peroxidase</keyword>
<evidence type="ECO:0000313" key="6">
    <source>
        <dbReference type="Proteomes" id="UP001055955"/>
    </source>
</evidence>
<dbReference type="SUPFAM" id="SSF52833">
    <property type="entry name" value="Thioredoxin-like"/>
    <property type="match status" value="1"/>
</dbReference>
<proteinExistence type="inferred from homology"/>
<dbReference type="InterPro" id="IPR000889">
    <property type="entry name" value="Glutathione_peroxidase"/>
</dbReference>
<sequence length="152" mass="17606">MSIYKIPISQKIPDLSTYTHKTIVIVNIASQCGFNQQLTELNQLLDPELNTVVIAFPCSQFHQHDATIDDNTQWCQTQFDAQYIIENEINVNGKSAHPLFIYLNHHAPGILGKRIGWNFTKFIIHPNEQHIKRFAPYDSVEKMTQYIKHTIK</sequence>
<dbReference type="PRINTS" id="PR01011">
    <property type="entry name" value="GLUTPROXDASE"/>
</dbReference>
<name>A0ABY5DL21_9GAMM</name>
<evidence type="ECO:0000256" key="3">
    <source>
        <dbReference type="ARBA" id="ARBA00023002"/>
    </source>
</evidence>
<gene>
    <name evidence="5" type="ORF">MMH89_02075</name>
</gene>
<reference evidence="5 6" key="1">
    <citation type="journal article" date="2022" name="Nat. Microbiol.">
        <title>The microbiome of a bacterivorous marine choanoflagellate contains a resource-demanding obligate bacterial associate.</title>
        <authorList>
            <person name="Needham D.M."/>
            <person name="Poirier C."/>
            <person name="Bachy C."/>
            <person name="George E.E."/>
            <person name="Wilken S."/>
            <person name="Yung C.C.M."/>
            <person name="Limardo A.J."/>
            <person name="Morando M."/>
            <person name="Sudek L."/>
            <person name="Malmstrom R.R."/>
            <person name="Keeling P.J."/>
            <person name="Santoro A.E."/>
            <person name="Worden A.Z."/>
        </authorList>
    </citation>
    <scope>NUCLEOTIDE SEQUENCE [LARGE SCALE GENOMIC DNA]</scope>
    <source>
        <strain evidence="5 6">Comchoano-1</strain>
    </source>
</reference>
<dbReference type="InterPro" id="IPR036249">
    <property type="entry name" value="Thioredoxin-like_sf"/>
</dbReference>
<protein>
    <recommendedName>
        <fullName evidence="4">Glutathione peroxidase</fullName>
    </recommendedName>
</protein>
<comment type="similarity">
    <text evidence="1 4">Belongs to the glutathione peroxidase family.</text>
</comment>
<dbReference type="PANTHER" id="PTHR11592">
    <property type="entry name" value="GLUTATHIONE PEROXIDASE"/>
    <property type="match status" value="1"/>
</dbReference>
<dbReference type="RefSeq" id="WP_258568725.1">
    <property type="nucleotide sequence ID" value="NZ_CP092900.1"/>
</dbReference>
<dbReference type="GO" id="GO:0004601">
    <property type="term" value="F:peroxidase activity"/>
    <property type="evidence" value="ECO:0007669"/>
    <property type="project" value="UniProtKB-KW"/>
</dbReference>
<dbReference type="EMBL" id="CP092900">
    <property type="protein sequence ID" value="UTC24936.1"/>
    <property type="molecule type" value="Genomic_DNA"/>
</dbReference>
<keyword evidence="3 4" id="KW-0560">Oxidoreductase</keyword>
<evidence type="ECO:0000313" key="5">
    <source>
        <dbReference type="EMBL" id="UTC24936.1"/>
    </source>
</evidence>
<dbReference type="PROSITE" id="PS51355">
    <property type="entry name" value="GLUTATHIONE_PEROXID_3"/>
    <property type="match status" value="1"/>
</dbReference>
<dbReference type="Proteomes" id="UP001055955">
    <property type="component" value="Chromosome"/>
</dbReference>
<dbReference type="Gene3D" id="3.40.30.10">
    <property type="entry name" value="Glutaredoxin"/>
    <property type="match status" value="1"/>
</dbReference>
<keyword evidence="6" id="KW-1185">Reference proteome</keyword>